<dbReference type="eggNOG" id="ENOG5030NNB">
    <property type="taxonomic scope" value="Bacteria"/>
</dbReference>
<feature type="transmembrane region" description="Helical" evidence="1">
    <location>
        <begin position="15"/>
        <end position="35"/>
    </location>
</feature>
<feature type="transmembrane region" description="Helical" evidence="1">
    <location>
        <begin position="55"/>
        <end position="73"/>
    </location>
</feature>
<evidence type="ECO:0000313" key="2">
    <source>
        <dbReference type="EMBL" id="KFI50619.1"/>
    </source>
</evidence>
<feature type="transmembrane region" description="Helical" evidence="1">
    <location>
        <begin position="127"/>
        <end position="144"/>
    </location>
</feature>
<dbReference type="Proteomes" id="UP000029072">
    <property type="component" value="Unassembled WGS sequence"/>
</dbReference>
<sequence>MSEDSKTTWSTKRGVMLGVQVGVYLLFAVFGGIWAGLSVSGADAAARGVATLPSGVAPALIAAMLLVLFWFHANWPFRATLVDRAIGVIVGILSVLAVSSPLMSIYGISDELAGDPLKLRTYPMARWAAAVAGLLVLLTIVSFARQMARENRSHLIRALSHCVTGGAASISLAGWFYLPYVAVAGRAAFATAGAGDSTGVGVSANGGVSPAVFIGVVVAMALFAVILAVASVWWLDELDPDPKTRSPWIGVALLPVMFYGLVVFAAALFLQLV</sequence>
<comment type="caution">
    <text evidence="2">The sequence shown here is derived from an EMBL/GenBank/DDBJ whole genome shotgun (WGS) entry which is preliminary data.</text>
</comment>
<dbReference type="RefSeq" id="WP_043165917.1">
    <property type="nucleotide sequence ID" value="NZ_JDUV01000008.1"/>
</dbReference>
<proteinExistence type="predicted"/>
<keyword evidence="1" id="KW-0472">Membrane</keyword>
<dbReference type="STRING" id="1437609.BCAL_1757"/>
<dbReference type="EMBL" id="JGYS01000028">
    <property type="protein sequence ID" value="KFI50619.1"/>
    <property type="molecule type" value="Genomic_DNA"/>
</dbReference>
<organism evidence="2 3">
    <name type="scientific">Bifidobacterium callitrichos DSM 23973</name>
    <dbReference type="NCBI Taxonomy" id="1437609"/>
    <lineage>
        <taxon>Bacteria</taxon>
        <taxon>Bacillati</taxon>
        <taxon>Actinomycetota</taxon>
        <taxon>Actinomycetes</taxon>
        <taxon>Bifidobacteriales</taxon>
        <taxon>Bifidobacteriaceae</taxon>
        <taxon>Bifidobacterium</taxon>
    </lineage>
</organism>
<protein>
    <submittedName>
        <fullName evidence="2">Putative membrane protein</fullName>
    </submittedName>
</protein>
<reference evidence="2 3" key="1">
    <citation type="submission" date="2014-03" db="EMBL/GenBank/DDBJ databases">
        <title>Genomics of Bifidobacteria.</title>
        <authorList>
            <person name="Ventura M."/>
            <person name="Milani C."/>
            <person name="Lugli G.A."/>
        </authorList>
    </citation>
    <scope>NUCLEOTIDE SEQUENCE [LARGE SCALE GENOMIC DNA]</scope>
    <source>
        <strain evidence="2 3">DSM 23973</strain>
    </source>
</reference>
<dbReference type="AlphaFoldDB" id="A0A086ZVR9"/>
<evidence type="ECO:0000256" key="1">
    <source>
        <dbReference type="SAM" id="Phobius"/>
    </source>
</evidence>
<feature type="transmembrane region" description="Helical" evidence="1">
    <location>
        <begin position="247"/>
        <end position="270"/>
    </location>
</feature>
<name>A0A086ZVR9_9BIFI</name>
<dbReference type="OrthoDB" id="3238956at2"/>
<keyword evidence="1" id="KW-0812">Transmembrane</keyword>
<feature type="transmembrane region" description="Helical" evidence="1">
    <location>
        <begin position="156"/>
        <end position="178"/>
    </location>
</feature>
<gene>
    <name evidence="2" type="ORF">BCAL_1757</name>
</gene>
<feature type="transmembrane region" description="Helical" evidence="1">
    <location>
        <begin position="85"/>
        <end position="107"/>
    </location>
</feature>
<keyword evidence="1" id="KW-1133">Transmembrane helix</keyword>
<feature type="transmembrane region" description="Helical" evidence="1">
    <location>
        <begin position="211"/>
        <end position="235"/>
    </location>
</feature>
<accession>A0A086ZVR9</accession>
<evidence type="ECO:0000313" key="3">
    <source>
        <dbReference type="Proteomes" id="UP000029072"/>
    </source>
</evidence>